<dbReference type="RefSeq" id="WP_246032819.1">
    <property type="nucleotide sequence ID" value="NZ_SNYV01000018.1"/>
</dbReference>
<evidence type="ECO:0000313" key="1">
    <source>
        <dbReference type="EMBL" id="TDQ73809.1"/>
    </source>
</evidence>
<dbReference type="AlphaFoldDB" id="A0A4R6W9E1"/>
<evidence type="ECO:0008006" key="3">
    <source>
        <dbReference type="Google" id="ProtNLM"/>
    </source>
</evidence>
<gene>
    <name evidence="1" type="ORF">CLV99_4246</name>
</gene>
<accession>A0A4R6W9E1</accession>
<dbReference type="Proteomes" id="UP000295292">
    <property type="component" value="Unassembled WGS sequence"/>
</dbReference>
<comment type="caution">
    <text evidence="1">The sequence shown here is derived from an EMBL/GenBank/DDBJ whole genome shotgun (WGS) entry which is preliminary data.</text>
</comment>
<evidence type="ECO:0000313" key="2">
    <source>
        <dbReference type="Proteomes" id="UP000295292"/>
    </source>
</evidence>
<organism evidence="1 2">
    <name type="scientific">Sphingobacterium yanglingense</name>
    <dbReference type="NCBI Taxonomy" id="1437280"/>
    <lineage>
        <taxon>Bacteria</taxon>
        <taxon>Pseudomonadati</taxon>
        <taxon>Bacteroidota</taxon>
        <taxon>Sphingobacteriia</taxon>
        <taxon>Sphingobacteriales</taxon>
        <taxon>Sphingobacteriaceae</taxon>
        <taxon>Sphingobacterium</taxon>
    </lineage>
</organism>
<protein>
    <recommendedName>
        <fullName evidence="3">Conjugal transfer protein TraI</fullName>
    </recommendedName>
</protein>
<name>A0A4R6W9E1_9SPHI</name>
<sequence length="226" mass="26699">MRKLRNYFMIFFLGISLVSLPTLTANAGIYEIIKAAVVKAIRAADLAIQRQQNRVIWLQNAQKVLENTLSKLKLDEISDWTGRQKEQYQKYFDELRKVKMLISYYQRIKDISEKQLLLTKEYSRVWTTIRNDTYFTPEEIDYMSKVYIGILEQSLNNVNELSMIVNNFRTQMSDAKRLEIINSVSDKVDENYSDLKQFNAQNSILRLQRAKTNNEIQLVKRMYGLE</sequence>
<proteinExistence type="predicted"/>
<keyword evidence="2" id="KW-1185">Reference proteome</keyword>
<reference evidence="1 2" key="1">
    <citation type="submission" date="2019-03" db="EMBL/GenBank/DDBJ databases">
        <title>Genomic Encyclopedia of Archaeal and Bacterial Type Strains, Phase II (KMG-II): from individual species to whole genera.</title>
        <authorList>
            <person name="Goeker M."/>
        </authorList>
    </citation>
    <scope>NUCLEOTIDE SEQUENCE [LARGE SCALE GENOMIC DNA]</scope>
    <source>
        <strain evidence="1 2">DSM 28353</strain>
    </source>
</reference>
<dbReference type="EMBL" id="SNYV01000018">
    <property type="protein sequence ID" value="TDQ73809.1"/>
    <property type="molecule type" value="Genomic_DNA"/>
</dbReference>